<dbReference type="InterPro" id="IPR004273">
    <property type="entry name" value="Dynein_heavy_D6_P-loop"/>
</dbReference>
<evidence type="ECO:0000256" key="6">
    <source>
        <dbReference type="ARBA" id="ARBA00022840"/>
    </source>
</evidence>
<protein>
    <submittedName>
        <fullName evidence="13">Dynein axonemal heavy chain 12</fullName>
    </submittedName>
</protein>
<keyword evidence="5" id="KW-0547">Nucleotide-binding</keyword>
<dbReference type="InterPro" id="IPR041658">
    <property type="entry name" value="AAA_lid_11"/>
</dbReference>
<evidence type="ECO:0000256" key="11">
    <source>
        <dbReference type="SAM" id="Coils"/>
    </source>
</evidence>
<feature type="coiled-coil region" evidence="11">
    <location>
        <begin position="546"/>
        <end position="606"/>
    </location>
</feature>
<evidence type="ECO:0000256" key="9">
    <source>
        <dbReference type="ARBA" id="ARBA00023175"/>
    </source>
</evidence>
<reference evidence="13" key="2">
    <citation type="submission" date="2025-08" db="UniProtKB">
        <authorList>
            <consortium name="Ensembl"/>
        </authorList>
    </citation>
    <scope>IDENTIFICATION</scope>
</reference>
<dbReference type="Gene3D" id="1.10.287.2620">
    <property type="match status" value="1"/>
</dbReference>
<dbReference type="CDD" id="cd00009">
    <property type="entry name" value="AAA"/>
    <property type="match status" value="1"/>
</dbReference>
<evidence type="ECO:0000256" key="3">
    <source>
        <dbReference type="ARBA" id="ARBA00022490"/>
    </source>
</evidence>
<evidence type="ECO:0000256" key="10">
    <source>
        <dbReference type="ARBA" id="ARBA00023212"/>
    </source>
</evidence>
<keyword evidence="4" id="KW-0493">Microtubule</keyword>
<dbReference type="Pfam" id="PF12780">
    <property type="entry name" value="AAA_8"/>
    <property type="match status" value="1"/>
</dbReference>
<evidence type="ECO:0000256" key="2">
    <source>
        <dbReference type="ARBA" id="ARBA00008887"/>
    </source>
</evidence>
<dbReference type="GeneTree" id="ENSGT00940000154280"/>
<dbReference type="GO" id="GO:0003341">
    <property type="term" value="P:cilium movement"/>
    <property type="evidence" value="ECO:0007669"/>
    <property type="project" value="UniProtKB-ARBA"/>
</dbReference>
<dbReference type="Pfam" id="PF18199">
    <property type="entry name" value="Dynein_C"/>
    <property type="match status" value="1"/>
</dbReference>
<accession>A0A803VK88</accession>
<dbReference type="InterPro" id="IPR042222">
    <property type="entry name" value="Dynein_2_N"/>
</dbReference>
<gene>
    <name evidence="13" type="primary">DNAH12</name>
</gene>
<sequence length="2991" mass="344377">MCIAFKIRLISESQLKLKLPKVTPILPSFIRPLIILSFQADYLFLKKCVQRNPMIPIQQQWLRSMLTMVPQSLMEGKERELLTEELLKEVVRDYETSIQRCVCKVLIKPDIKELDALEEEAPLPSLPLGLDFSSTWHDSYIKAKKRITSTLYILHPTMKTLLDFGYTAFFNFLVVDFSGSRLKGPVDCKSFKTDASLRCSKAEDEIMATWYQRVFGLFTQSEALDGVRLDQLESFCNCVAVLLSNQVKELLQRTTEVFVKLFDPEDRSRLPLFKMDLTFDENRMEFYPSLQDLEEAILFVVDCIGQTLQNIQTVRAWLTGGTATLDTELPAHIAQWAKSTLKKSIRDNLEGPKEHFKGYVESYGWLVDGTAEQRINRFLAEQPSFDEYTTFIGEFFTLKKEIMSLPEVIYFPMVCLNCEDLNQGLANCANNFAKMLMEKIFTDYREENQRICSEFEAIKECALKVPESTEEMVEIIDYIKKVKTQDFPDLVRRSKCCRQMSYLIDVFPFAPEDIELNTTAILWPKKITLIFKEHDALIEQSKAEREQEVQQKYDNLYAELDKLYNSVTELEEYSQLDCMQQYVTDVRTLQKTIQDTDETLAALNKEETLLGWKPSEFPVLNNLKTGIEPYHKLFNLILRWQRTERRWMDGTFLELDGESMEAEVDEFYREMYKLLRLFQQKQKKALTEKRPARHKAVTGNPTLTIERHWQQMSDIVGYDITPDAGTTLRKVLKQNLSSYLGQFSTISVAASKEFSLEKAMNTMKETWDSISFTTNVYRETGIHILSSVDDIQALLDDQIMKTQTMRGSPFIKPFDSEIREWESRLIQIQENIDEWLKVQVQWLYLEPIFSSEDIMQQMPEEGRQFQTVDRLWREVMEFCAEDPKVLAATSLPGLKEKLQTCNELLEKIMKGLNAYLEKKRLFFPRFFFLSNDEMLEILSETKDPLRVQPHLKKCFEGIAKLDFLRNLDIKGMYSSEGERVQLISNISTSEARGAVEKWLIQVEDIMLKTVRDVIARSRKAYLETERKRWVLEWPGQVVLCVSQMYWTSEVHEVLHNGPKGLKDYYDTLQLQLNDIVELVRGKLSKQTRITLGALVTIDVHARDVIKEMIGSGVQSETDFQWLAQLRYYWQNENVRVCIINCNVKYAYEYLGNSPRLVITPLTDRCYRTLIGAFYLNLGGAPEGPAGTGKTETTKDLAKALAVQCVVFNCSDGLDYLAMGKFFKGLASSGAWACFDEFNRIELEVLSVVAQQILCIQRAIQIKLETFVFEGTELKLNPNCFIAITMNPGYAGRSELPDNLKVLFRTVAMMVPNYALIAEISLYSYGFLNAKSLSVKIVMTYRLCSEQLSSQYHYDYGMRAVKAVLVAAGNLKLKFPTEDEDILLLRSIKDVNEPKFLSHDIPLFMGITSDLFPGINLPEADYNDFLECCNECCTQHNVQPVQTFIQKIIQTYEMMIVRHGFMLVGEPFSGKTKVLHVLADTLSLMKERGYGEEEKVIYRTVNPKSITMGQLFGQFDLISHEWTDGVVATTFREFALSETPERKWVIFDGPIDTLWIESMNTVLDDNKKLCLMSGEVIQMSPEMTLIFETMDLSQASPATVSRCGMIYLEPSQLGWRPIVTSWLSKLPEPLNSEEHQDLLQGLFDWLVPPALRVRQKQCKVFFAIFSCCSYWPLPICYPWLEATGCFAFATIWSIGGTCDGDSRTIFDNFLRETLSGTSETNPVPENLGKWECPLEEKGLVYDYVYEKENSLKGKVGWIHWNEFIEQISYSDKNVKIQDIIVPTMDTVRYTYLLDLFITHGKPLLLVGPTGTGKSVYVKDKLMNNLEKERYFPFFINFSARTSANQTQNIIMARLDKRRKGVFGPPMGKKCIVFVDDMNMPALEKYGAQPPIELLRQFCDHGFWYDFKDTSKITLVDIQLVAAMGPPGGGRNPVTPRFLRHFNVCTINSFSDETMIRIFSTVVALYLRINEFSLDFYTTGNQIVTATLEVRGKYLTGSSFNLFNELPLRYFFYFVKSAVENKHVMIRLFVHEVFRVFYDRLVEDDDRAWLFDLVKDIVKDHFKEVFDKVFAHLKEGKSPVTEENMRSLCFGDYMVPELEGDERLYVEVPSIEEFSDVVEQCLDEYNQTQKTRMNLVVFRYMLEHLSRLSRILKQSGGNALLVGMGGSGRQSLTRLAAFMARMCVFQPEISKTYGTNEWREDLKNLYNIFYCINKSKILKKRLQYLNDHFTYNLYCQVCRSLFETDKLLFSFLLCCNLLMANNEIEHQEFMFLLTGGVGLKNEHKNPDPSWLSDKSWDELCRASEIPAMKRLRSHVSENIGEWQKMYDSKEPHNFPLPEEWNDTLTELQKMIVLRCLRPDKIGPAITIFVTEKLGKKFVEPPPFDLAKSYLDSTATVPLIFVLSPGADPMSSLLKLANDRDMVGDKFQSISLGQGQGPIATKMIQTGMEEGTWVCLQNCHLAVSWMPMLEKICEELDSEKCHPEFRLWLTSYPSPKFPVTILQNGVKMTNEPPTGLRLNLLQSFLSDPISDPEFFAGCPGKELIWEKLLFGVCFFHALVQERRKFGPLGWNIPYGFNESDLRISIRQLQLFINEYSHVPFEAVSYLTGECNYGGRVTDDWDRRLLLTMLDDFYNPDIIENPRYTFSPSGHYYAPPKGTYEEYIEFIKNLPFTQHPEVFGLHENVDIAKDLQQTKTIFESLLLTQGGGTQGTSGGGDSTLYAIADDILSKLPKDFDIESCLIKYPVRYEESMNTVLVQEMERFNHLIRTIRITLINLKKAIKGLVVMDAALEALSSSLLVGKVPEKWAEHSYPSLKPLGSYIVDLLARLKFLQDWYELGKPAVFWLSGFYFTQAFLTGAMQNYARKHRIPIDLLGYEFEVIPQDTADSAPEDGVYIHGLFLDGARWDRSRGMLTEQYPKVLFDAMPIIWIKPAVKSDIKKTTAYVCPLYKTSERKGVLSTTGHSTNFVIALRLNTDQPVQHWIKRGVALLCQLDD</sequence>
<dbReference type="InterPro" id="IPR043157">
    <property type="entry name" value="Dynein_AAA1S"/>
</dbReference>
<feature type="domain" description="AAA+ ATPase" evidence="12">
    <location>
        <begin position="1175"/>
        <end position="1314"/>
    </location>
</feature>
<keyword evidence="9" id="KW-0505">Motor protein</keyword>
<reference evidence="13 14" key="1">
    <citation type="journal article" date="2012" name="Nature">
        <title>The genomic landscape of species divergence in Ficedula flycatchers.</title>
        <authorList>
            <person name="Ellegren H."/>
            <person name="Smeds L."/>
            <person name="Burri R."/>
            <person name="Olason P.I."/>
            <person name="Backstrom N."/>
            <person name="Kawakami T."/>
            <person name="Kunstner A."/>
            <person name="Makinen H."/>
            <person name="Nadachowska-Brzyska K."/>
            <person name="Qvarnstrom A."/>
            <person name="Uebbing S."/>
            <person name="Wolf J.B."/>
        </authorList>
    </citation>
    <scope>NUCLEOTIDE SEQUENCE [LARGE SCALE GENOMIC DNA]</scope>
</reference>
<dbReference type="Proteomes" id="UP000016665">
    <property type="component" value="Chromosome 12"/>
</dbReference>
<dbReference type="Pfam" id="PF18198">
    <property type="entry name" value="AAA_lid_11"/>
    <property type="match status" value="1"/>
</dbReference>
<keyword evidence="8 11" id="KW-0175">Coiled coil</keyword>
<dbReference type="InterPro" id="IPR027417">
    <property type="entry name" value="P-loop_NTPase"/>
</dbReference>
<dbReference type="Pfam" id="PF03028">
    <property type="entry name" value="Dynein_heavy"/>
    <property type="match status" value="1"/>
</dbReference>
<dbReference type="InterPro" id="IPR035699">
    <property type="entry name" value="AAA_6"/>
</dbReference>
<proteinExistence type="inferred from homology"/>
<reference evidence="13" key="3">
    <citation type="submission" date="2025-09" db="UniProtKB">
        <authorList>
            <consortium name="Ensembl"/>
        </authorList>
    </citation>
    <scope>IDENTIFICATION</scope>
</reference>
<dbReference type="InterPro" id="IPR024317">
    <property type="entry name" value="Dynein_heavy_chain_D4_dom"/>
</dbReference>
<dbReference type="PANTHER" id="PTHR22878">
    <property type="entry name" value="DYNEIN HEAVY CHAIN 6, AXONEMAL-LIKE-RELATED"/>
    <property type="match status" value="1"/>
</dbReference>
<keyword evidence="6" id="KW-0067">ATP-binding</keyword>
<dbReference type="Gene3D" id="1.20.920.30">
    <property type="match status" value="1"/>
</dbReference>
<dbReference type="Pfam" id="PF12775">
    <property type="entry name" value="AAA_7"/>
    <property type="match status" value="1"/>
</dbReference>
<comment type="similarity">
    <text evidence="2">Belongs to the dynein heavy chain family.</text>
</comment>
<dbReference type="InterPro" id="IPR041466">
    <property type="entry name" value="Dynein_AAA5_ext"/>
</dbReference>
<dbReference type="InterPro" id="IPR003593">
    <property type="entry name" value="AAA+_ATPase"/>
</dbReference>
<dbReference type="InterPro" id="IPR042219">
    <property type="entry name" value="AAA_lid_11_sf"/>
</dbReference>
<feature type="domain" description="AAA+ ATPase" evidence="12">
    <location>
        <begin position="1456"/>
        <end position="1610"/>
    </location>
</feature>
<dbReference type="GO" id="GO:0005524">
    <property type="term" value="F:ATP binding"/>
    <property type="evidence" value="ECO:0007669"/>
    <property type="project" value="UniProtKB-KW"/>
</dbReference>
<dbReference type="GO" id="GO:0005930">
    <property type="term" value="C:axoneme"/>
    <property type="evidence" value="ECO:0007669"/>
    <property type="project" value="UniProtKB-SubCell"/>
</dbReference>
<dbReference type="GO" id="GO:0005874">
    <property type="term" value="C:microtubule"/>
    <property type="evidence" value="ECO:0007669"/>
    <property type="project" value="UniProtKB-KW"/>
</dbReference>
<dbReference type="Gene3D" id="1.20.140.100">
    <property type="entry name" value="Dynein heavy chain, N-terminal domain 2"/>
    <property type="match status" value="1"/>
</dbReference>
<keyword evidence="14" id="KW-1185">Reference proteome</keyword>
<dbReference type="PANTHER" id="PTHR22878:SF70">
    <property type="entry name" value="DYNEIN HEAVY CHAIN 2, AXONEMAL"/>
    <property type="match status" value="1"/>
</dbReference>
<dbReference type="Gene3D" id="1.20.1270.280">
    <property type="match status" value="1"/>
</dbReference>
<dbReference type="Pfam" id="PF17852">
    <property type="entry name" value="Dynein_AAA_lid"/>
    <property type="match status" value="1"/>
</dbReference>
<evidence type="ECO:0000259" key="12">
    <source>
        <dbReference type="SMART" id="SM00382"/>
    </source>
</evidence>
<dbReference type="GO" id="GO:0030286">
    <property type="term" value="C:dynein complex"/>
    <property type="evidence" value="ECO:0007669"/>
    <property type="project" value="UniProtKB-KW"/>
</dbReference>
<evidence type="ECO:0000313" key="14">
    <source>
        <dbReference type="Proteomes" id="UP000016665"/>
    </source>
</evidence>
<dbReference type="Gene3D" id="1.10.8.720">
    <property type="entry name" value="Region D6 of dynein motor"/>
    <property type="match status" value="1"/>
</dbReference>
<dbReference type="GO" id="GO:0051959">
    <property type="term" value="F:dynein light intermediate chain binding"/>
    <property type="evidence" value="ECO:0007669"/>
    <property type="project" value="InterPro"/>
</dbReference>
<dbReference type="Gene3D" id="1.10.8.710">
    <property type="match status" value="1"/>
</dbReference>
<evidence type="ECO:0000256" key="4">
    <source>
        <dbReference type="ARBA" id="ARBA00022701"/>
    </source>
</evidence>
<evidence type="ECO:0000256" key="8">
    <source>
        <dbReference type="ARBA" id="ARBA00023054"/>
    </source>
</evidence>
<dbReference type="GO" id="GO:0008569">
    <property type="term" value="F:minus-end-directed microtubule motor activity"/>
    <property type="evidence" value="ECO:0007669"/>
    <property type="project" value="InterPro"/>
</dbReference>
<feature type="domain" description="AAA+ ATPase" evidence="12">
    <location>
        <begin position="1798"/>
        <end position="1946"/>
    </location>
</feature>
<evidence type="ECO:0000256" key="5">
    <source>
        <dbReference type="ARBA" id="ARBA00022741"/>
    </source>
</evidence>
<dbReference type="GO" id="GO:0045505">
    <property type="term" value="F:dynein intermediate chain binding"/>
    <property type="evidence" value="ECO:0007669"/>
    <property type="project" value="InterPro"/>
</dbReference>
<dbReference type="Gene3D" id="3.20.180.20">
    <property type="entry name" value="Dynein heavy chain, N-terminal domain 2"/>
    <property type="match status" value="1"/>
</dbReference>
<evidence type="ECO:0000313" key="13">
    <source>
        <dbReference type="Ensembl" id="ENSFALP00000023144.1"/>
    </source>
</evidence>
<dbReference type="InterPro" id="IPR013602">
    <property type="entry name" value="Dynein_heavy_linker"/>
</dbReference>
<keyword evidence="10" id="KW-0206">Cytoskeleton</keyword>
<keyword evidence="3" id="KW-0963">Cytoplasm</keyword>
<dbReference type="InterPro" id="IPR041228">
    <property type="entry name" value="Dynein_C"/>
</dbReference>
<name>A0A803VK88_FICAL</name>
<dbReference type="InterPro" id="IPR026983">
    <property type="entry name" value="DHC"/>
</dbReference>
<dbReference type="InterPro" id="IPR043160">
    <property type="entry name" value="Dynein_C_barrel"/>
</dbReference>
<dbReference type="Gene3D" id="1.10.472.130">
    <property type="match status" value="1"/>
</dbReference>
<dbReference type="Pfam" id="PF08393">
    <property type="entry name" value="DHC_N2"/>
    <property type="match status" value="1"/>
</dbReference>
<organism evidence="13 14">
    <name type="scientific">Ficedula albicollis</name>
    <name type="common">Collared flycatcher</name>
    <name type="synonym">Muscicapa albicollis</name>
    <dbReference type="NCBI Taxonomy" id="59894"/>
    <lineage>
        <taxon>Eukaryota</taxon>
        <taxon>Metazoa</taxon>
        <taxon>Chordata</taxon>
        <taxon>Craniata</taxon>
        <taxon>Vertebrata</taxon>
        <taxon>Euteleostomi</taxon>
        <taxon>Archelosauria</taxon>
        <taxon>Archosauria</taxon>
        <taxon>Dinosauria</taxon>
        <taxon>Saurischia</taxon>
        <taxon>Theropoda</taxon>
        <taxon>Coelurosauria</taxon>
        <taxon>Aves</taxon>
        <taxon>Neognathae</taxon>
        <taxon>Neoaves</taxon>
        <taxon>Telluraves</taxon>
        <taxon>Australaves</taxon>
        <taxon>Passeriformes</taxon>
        <taxon>Muscicapidae</taxon>
        <taxon>Ficedula</taxon>
    </lineage>
</organism>
<dbReference type="SMART" id="SM00382">
    <property type="entry name" value="AAA"/>
    <property type="match status" value="3"/>
</dbReference>
<dbReference type="Gene3D" id="3.10.490.20">
    <property type="match status" value="1"/>
</dbReference>
<evidence type="ECO:0000256" key="7">
    <source>
        <dbReference type="ARBA" id="ARBA00023017"/>
    </source>
</evidence>
<dbReference type="Gene3D" id="3.40.50.300">
    <property type="entry name" value="P-loop containing nucleotide triphosphate hydrolases"/>
    <property type="match status" value="4"/>
</dbReference>
<comment type="subcellular location">
    <subcellularLocation>
        <location evidence="1">Cytoplasm</location>
        <location evidence="1">Cytoskeleton</location>
    </subcellularLocation>
</comment>
<dbReference type="Pfam" id="PF12774">
    <property type="entry name" value="AAA_6"/>
    <property type="match status" value="1"/>
</dbReference>
<evidence type="ECO:0000256" key="1">
    <source>
        <dbReference type="ARBA" id="ARBA00004245"/>
    </source>
</evidence>
<keyword evidence="7" id="KW-0243">Dynein</keyword>
<dbReference type="Gene3D" id="1.20.58.1120">
    <property type="match status" value="1"/>
</dbReference>
<dbReference type="SUPFAM" id="SSF52540">
    <property type="entry name" value="P-loop containing nucleoside triphosphate hydrolases"/>
    <property type="match status" value="4"/>
</dbReference>
<dbReference type="InterPro" id="IPR042228">
    <property type="entry name" value="Dynein_linker_3"/>
</dbReference>
<dbReference type="Ensembl" id="ENSFALT00000032253.1">
    <property type="protein sequence ID" value="ENSFALP00000023144.1"/>
    <property type="gene ID" value="ENSFALG00000008432.2"/>
</dbReference>